<evidence type="ECO:0000256" key="3">
    <source>
        <dbReference type="SAM" id="SignalP"/>
    </source>
</evidence>
<dbReference type="Proteomes" id="UP001159405">
    <property type="component" value="Unassembled WGS sequence"/>
</dbReference>
<accession>A0ABN8N1Z9</accession>
<name>A0ABN8N1Z9_9CNID</name>
<feature type="signal peptide" evidence="3">
    <location>
        <begin position="1"/>
        <end position="22"/>
    </location>
</feature>
<keyword evidence="5" id="KW-1185">Reference proteome</keyword>
<evidence type="ECO:0000256" key="2">
    <source>
        <dbReference type="SAM" id="Phobius"/>
    </source>
</evidence>
<comment type="caution">
    <text evidence="4">The sequence shown here is derived from an EMBL/GenBank/DDBJ whole genome shotgun (WGS) entry which is preliminary data.</text>
</comment>
<evidence type="ECO:0000313" key="4">
    <source>
        <dbReference type="EMBL" id="CAH3037119.1"/>
    </source>
</evidence>
<feature type="compositionally biased region" description="Acidic residues" evidence="1">
    <location>
        <begin position="383"/>
        <end position="420"/>
    </location>
</feature>
<sequence>MSACGMFLALITMNLSTLRILANPAGIKYFMATCGRQNCDSVCASFGLQCAGTGQSFPNSSALSIFQSLGITCETSDYTDFYHYLDQPNYFSTLPPMEGNLWAGRCTGFKAINSTIDCHTANNPNVRRLCPCHNSSAVLLPTQSTATETTNKMTNTTSRRMVTSAAHTRALQEHPTGNNAPHRQTENGDGVYKNALIAVSVILAVVLVMCFVVLLYLFVQRRRKHLSKEKRDAEKSDNGKCYVEYNKTGTGTSDMMDGLAVVTDDDNSYCDPRSTELSIPNSTEMDVKMLADKPSNNKDMNEKSTDNILYVSGSDGEYTALSKDHTPPTYESIDISVLASVAFVVDAVEPVFVRLLFHVPLMSGVLGFKNVVVRVGAKLYDEPVDSTEDDDDVDNDNNNDDDDDDDDNDDDDDDDDDDDSVGVGGGGGDHGDEEGNSDGDFGIGGGISVKK</sequence>
<feature type="chain" id="PRO_5046963455" evidence="3">
    <location>
        <begin position="23"/>
        <end position="451"/>
    </location>
</feature>
<proteinExistence type="predicted"/>
<reference evidence="4 5" key="1">
    <citation type="submission" date="2022-05" db="EMBL/GenBank/DDBJ databases">
        <authorList>
            <consortium name="Genoscope - CEA"/>
            <person name="William W."/>
        </authorList>
    </citation>
    <scope>NUCLEOTIDE SEQUENCE [LARGE SCALE GENOMIC DNA]</scope>
</reference>
<evidence type="ECO:0000256" key="1">
    <source>
        <dbReference type="SAM" id="MobiDB-lite"/>
    </source>
</evidence>
<protein>
    <submittedName>
        <fullName evidence="4">Uncharacterized protein</fullName>
    </submittedName>
</protein>
<feature type="transmembrane region" description="Helical" evidence="2">
    <location>
        <begin position="195"/>
        <end position="219"/>
    </location>
</feature>
<keyword evidence="3" id="KW-0732">Signal</keyword>
<organism evidence="4 5">
    <name type="scientific">Porites lobata</name>
    <dbReference type="NCBI Taxonomy" id="104759"/>
    <lineage>
        <taxon>Eukaryota</taxon>
        <taxon>Metazoa</taxon>
        <taxon>Cnidaria</taxon>
        <taxon>Anthozoa</taxon>
        <taxon>Hexacorallia</taxon>
        <taxon>Scleractinia</taxon>
        <taxon>Fungiina</taxon>
        <taxon>Poritidae</taxon>
        <taxon>Porites</taxon>
    </lineage>
</organism>
<feature type="region of interest" description="Disordered" evidence="1">
    <location>
        <begin position="383"/>
        <end position="451"/>
    </location>
</feature>
<keyword evidence="2" id="KW-0812">Transmembrane</keyword>
<keyword evidence="2" id="KW-0472">Membrane</keyword>
<feature type="compositionally biased region" description="Gly residues" evidence="1">
    <location>
        <begin position="441"/>
        <end position="451"/>
    </location>
</feature>
<gene>
    <name evidence="4" type="ORF">PLOB_00035315</name>
</gene>
<keyword evidence="2" id="KW-1133">Transmembrane helix</keyword>
<evidence type="ECO:0000313" key="5">
    <source>
        <dbReference type="Proteomes" id="UP001159405"/>
    </source>
</evidence>
<dbReference type="EMBL" id="CALNXK010000005">
    <property type="protein sequence ID" value="CAH3037119.1"/>
    <property type="molecule type" value="Genomic_DNA"/>
</dbReference>